<accession>A0A1Y2AD37</accession>
<dbReference type="OrthoDB" id="2113565at2759"/>
<sequence>MIDISILANQHFTVNNDNQYYRLKYFIIHVTNIANWIQLHHNRKPKLKDRKEIFCFFPNHNNDYCNICDTVLSNHITKDTITLPKINSLLIINEFFLRKLSEEKLMNNIYLYTDVFHHNISYYYPTDNETFYDYLIKYSFISIDTKILLTEKFNYTEDFENNQWVNPFRILFDLTYTDNKRKLLENEKKYLLSNNIFYQYFEKIKDINILNRISKLFEENNIQYHSSNSDISYNLKNIHRVPPHFPLHILEKYTNIFYKPNKTRFKFTKQCHSVAKTWNEAMAKKFEYFINITFTDAGIQFLKDCEGHIVKKLINEVNKTKGFTNDYELAYLYNRCFLNRL</sequence>
<reference evidence="1 2" key="1">
    <citation type="submission" date="2016-08" db="EMBL/GenBank/DDBJ databases">
        <title>A Parts List for Fungal Cellulosomes Revealed by Comparative Genomics.</title>
        <authorList>
            <consortium name="DOE Joint Genome Institute"/>
            <person name="Haitjema C.H."/>
            <person name="Gilmore S.P."/>
            <person name="Henske J.K."/>
            <person name="Solomon K.V."/>
            <person name="De Groot R."/>
            <person name="Kuo A."/>
            <person name="Mondo S.J."/>
            <person name="Salamov A.A."/>
            <person name="Labutti K."/>
            <person name="Zhao Z."/>
            <person name="Chiniquy J."/>
            <person name="Barry K."/>
            <person name="Brewer H.M."/>
            <person name="Purvine S.O."/>
            <person name="Wright A.T."/>
            <person name="Boxma B."/>
            <person name="Van Alen T."/>
            <person name="Hackstein J.H."/>
            <person name="Baker S.E."/>
            <person name="Grigoriev I.V."/>
            <person name="O'Malley M.A."/>
        </authorList>
    </citation>
    <scope>NUCLEOTIDE SEQUENCE [LARGE SCALE GENOMIC DNA]</scope>
    <source>
        <strain evidence="1 2">G1</strain>
    </source>
</reference>
<dbReference type="AlphaFoldDB" id="A0A1Y2AD37"/>
<dbReference type="EMBL" id="MCOG01000291">
    <property type="protein sequence ID" value="ORY20416.1"/>
    <property type="molecule type" value="Genomic_DNA"/>
</dbReference>
<dbReference type="Proteomes" id="UP000193920">
    <property type="component" value="Unassembled WGS sequence"/>
</dbReference>
<protein>
    <submittedName>
        <fullName evidence="1">Uncharacterized protein</fullName>
    </submittedName>
</protein>
<proteinExistence type="predicted"/>
<name>A0A1Y2AD37_9FUNG</name>
<organism evidence="1 2">
    <name type="scientific">Neocallimastix californiae</name>
    <dbReference type="NCBI Taxonomy" id="1754190"/>
    <lineage>
        <taxon>Eukaryota</taxon>
        <taxon>Fungi</taxon>
        <taxon>Fungi incertae sedis</taxon>
        <taxon>Chytridiomycota</taxon>
        <taxon>Chytridiomycota incertae sedis</taxon>
        <taxon>Neocallimastigomycetes</taxon>
        <taxon>Neocallimastigales</taxon>
        <taxon>Neocallimastigaceae</taxon>
        <taxon>Neocallimastix</taxon>
    </lineage>
</organism>
<evidence type="ECO:0000313" key="1">
    <source>
        <dbReference type="EMBL" id="ORY20416.1"/>
    </source>
</evidence>
<evidence type="ECO:0000313" key="2">
    <source>
        <dbReference type="Proteomes" id="UP000193920"/>
    </source>
</evidence>
<gene>
    <name evidence="1" type="ORF">LY90DRAFT_154244</name>
</gene>
<keyword evidence="2" id="KW-1185">Reference proteome</keyword>
<comment type="caution">
    <text evidence="1">The sequence shown here is derived from an EMBL/GenBank/DDBJ whole genome shotgun (WGS) entry which is preliminary data.</text>
</comment>